<keyword evidence="4" id="KW-1185">Reference proteome</keyword>
<feature type="region of interest" description="Disordered" evidence="1">
    <location>
        <begin position="249"/>
        <end position="276"/>
    </location>
</feature>
<dbReference type="AlphaFoldDB" id="A0AAD9FWW2"/>
<evidence type="ECO:0000313" key="3">
    <source>
        <dbReference type="EMBL" id="KAK1927478.1"/>
    </source>
</evidence>
<dbReference type="EMBL" id="JAODAN010000001">
    <property type="protein sequence ID" value="KAK1927478.1"/>
    <property type="molecule type" value="Genomic_DNA"/>
</dbReference>
<accession>A0AAD9FWW2</accession>
<dbReference type="PANTHER" id="PTHR12661:SF5">
    <property type="entry name" value="SUPPRESSOR OF SWI4 1 HOMOLOG"/>
    <property type="match status" value="1"/>
</dbReference>
<sequence>MARRRKNRTHLKGPAKGETEESVPKSFVVKSGDVTKSIAYLVRDVRNLMEPNTATRLRERPNARLRDYLTIAPSLGVTHLLAFTLTDAANVHMRVARLPQGPTLTFRVQRYSLVRDLLNSSLRNVGKAPGGEYRNPPLLVLNGFQQPAEGPQMPQLRLMSTMFQGLFPPIQVEKSALPTFRRVLLLSYNHTTHLISMRHYIITIRPHGVSRRVRKLLSNGAATTSRRKPDLSNTDDIADYLLRRVGTPGSEASTAGYDSMSETEASEGESDTNAVELPEDYVGRGNKKGERKAVRLVETGPRLELKLVKVVEGLVGSKKGEGQTVFHEFAVHKSKSEASALQKSHEERRKAKEARRAEQAANVARKKAEKEKKKGKGGAAEDEEDEDDEELDVDGLSDYEDVDPEEALNRRRSKKAAAEDGDDEDEEFEYEDAVGDGEFDGDEEVDDDEISDDEGDWDGDVGMGDVSSEDGSGDSSEDEDVRPPPSKKKAGKRK</sequence>
<dbReference type="Pfam" id="PF04427">
    <property type="entry name" value="Brix"/>
    <property type="match status" value="1"/>
</dbReference>
<evidence type="ECO:0000256" key="1">
    <source>
        <dbReference type="SAM" id="MobiDB-lite"/>
    </source>
</evidence>
<comment type="caution">
    <text evidence="3">The sequence shown here is derived from an EMBL/GenBank/DDBJ whole genome shotgun (WGS) entry which is preliminary data.</text>
</comment>
<dbReference type="GO" id="GO:0000027">
    <property type="term" value="P:ribosomal large subunit assembly"/>
    <property type="evidence" value="ECO:0007669"/>
    <property type="project" value="TreeGrafter"/>
</dbReference>
<feature type="compositionally biased region" description="Basic residues" evidence="1">
    <location>
        <begin position="485"/>
        <end position="494"/>
    </location>
</feature>
<reference evidence="3" key="1">
    <citation type="submission" date="2023-02" db="EMBL/GenBank/DDBJ databases">
        <title>Identification and recombinant expression of a fungal hydrolase from Papiliotrema laurentii that hydrolyzes apple cutin and clears colloidal polyester polyurethane.</title>
        <authorList>
            <consortium name="DOE Joint Genome Institute"/>
            <person name="Roman V.A."/>
            <person name="Bojanowski C."/>
            <person name="Crable B.R."/>
            <person name="Wagner D.N."/>
            <person name="Hung C.S."/>
            <person name="Nadeau L.J."/>
            <person name="Schratz L."/>
            <person name="Haridas S."/>
            <person name="Pangilinan J."/>
            <person name="Lipzen A."/>
            <person name="Na H."/>
            <person name="Yan M."/>
            <person name="Ng V."/>
            <person name="Grigoriev I.V."/>
            <person name="Spatafora J.W."/>
            <person name="Barlow D."/>
            <person name="Biffinger J."/>
            <person name="Kelley-Loughnane N."/>
            <person name="Varaljay V.A."/>
            <person name="Crookes-Goodson W.J."/>
        </authorList>
    </citation>
    <scope>NUCLEOTIDE SEQUENCE</scope>
    <source>
        <strain evidence="3">5307AH</strain>
    </source>
</reference>
<feature type="compositionally biased region" description="Basic residues" evidence="1">
    <location>
        <begin position="1"/>
        <end position="13"/>
    </location>
</feature>
<proteinExistence type="predicted"/>
<feature type="region of interest" description="Disordered" evidence="1">
    <location>
        <begin position="1"/>
        <end position="24"/>
    </location>
</feature>
<dbReference type="GO" id="GO:0006364">
    <property type="term" value="P:rRNA processing"/>
    <property type="evidence" value="ECO:0007669"/>
    <property type="project" value="InterPro"/>
</dbReference>
<feature type="compositionally biased region" description="Basic and acidic residues" evidence="1">
    <location>
        <begin position="343"/>
        <end position="358"/>
    </location>
</feature>
<dbReference type="InterPro" id="IPR007109">
    <property type="entry name" value="Brix"/>
</dbReference>
<evidence type="ECO:0000259" key="2">
    <source>
        <dbReference type="PROSITE" id="PS50833"/>
    </source>
</evidence>
<feature type="compositionally biased region" description="Acidic residues" evidence="1">
    <location>
        <begin position="380"/>
        <end position="406"/>
    </location>
</feature>
<feature type="compositionally biased region" description="Acidic residues" evidence="1">
    <location>
        <begin position="419"/>
        <end position="459"/>
    </location>
</feature>
<organism evidence="3 4">
    <name type="scientific">Papiliotrema laurentii</name>
    <name type="common">Cryptococcus laurentii</name>
    <dbReference type="NCBI Taxonomy" id="5418"/>
    <lineage>
        <taxon>Eukaryota</taxon>
        <taxon>Fungi</taxon>
        <taxon>Dikarya</taxon>
        <taxon>Basidiomycota</taxon>
        <taxon>Agaricomycotina</taxon>
        <taxon>Tremellomycetes</taxon>
        <taxon>Tremellales</taxon>
        <taxon>Rhynchogastremaceae</taxon>
        <taxon>Papiliotrema</taxon>
    </lineage>
</organism>
<dbReference type="SMART" id="SM00879">
    <property type="entry name" value="Brix"/>
    <property type="match status" value="1"/>
</dbReference>
<gene>
    <name evidence="3" type="ORF">DB88DRAFT_459801</name>
</gene>
<dbReference type="GO" id="GO:0030687">
    <property type="term" value="C:preribosome, large subunit precursor"/>
    <property type="evidence" value="ECO:0007669"/>
    <property type="project" value="TreeGrafter"/>
</dbReference>
<feature type="compositionally biased region" description="Acidic residues" evidence="1">
    <location>
        <begin position="467"/>
        <end position="480"/>
    </location>
</feature>
<dbReference type="Proteomes" id="UP001182556">
    <property type="component" value="Unassembled WGS sequence"/>
</dbReference>
<name>A0AAD9FWW2_PAPLA</name>
<feature type="domain" description="Brix" evidence="2">
    <location>
        <begin position="24"/>
        <end position="316"/>
    </location>
</feature>
<dbReference type="PROSITE" id="PS50833">
    <property type="entry name" value="BRIX"/>
    <property type="match status" value="1"/>
</dbReference>
<evidence type="ECO:0000313" key="4">
    <source>
        <dbReference type="Proteomes" id="UP001182556"/>
    </source>
</evidence>
<dbReference type="PANTHER" id="PTHR12661">
    <property type="entry name" value="PETER PAN-RELATED"/>
    <property type="match status" value="1"/>
</dbReference>
<feature type="region of interest" description="Disordered" evidence="1">
    <location>
        <begin position="336"/>
        <end position="494"/>
    </location>
</feature>
<dbReference type="GO" id="GO:0019843">
    <property type="term" value="F:rRNA binding"/>
    <property type="evidence" value="ECO:0007669"/>
    <property type="project" value="InterPro"/>
</dbReference>
<dbReference type="InterPro" id="IPR045112">
    <property type="entry name" value="PPAN-like"/>
</dbReference>
<protein>
    <submittedName>
        <fullName evidence="3">Brix domain-containing protein</fullName>
    </submittedName>
</protein>